<keyword evidence="4 7" id="KW-0418">Kinase</keyword>
<comment type="caution">
    <text evidence="7">The sequence shown here is derived from an EMBL/GenBank/DDBJ whole genome shotgun (WGS) entry which is preliminary data.</text>
</comment>
<evidence type="ECO:0000313" key="8">
    <source>
        <dbReference type="Proteomes" id="UP001596022"/>
    </source>
</evidence>
<feature type="domain" description="Carbohydrate kinase PfkB" evidence="6">
    <location>
        <begin position="5"/>
        <end position="269"/>
    </location>
</feature>
<evidence type="ECO:0000256" key="1">
    <source>
        <dbReference type="ARBA" id="ARBA00010688"/>
    </source>
</evidence>
<protein>
    <submittedName>
        <fullName evidence="7">Carbohydrate kinase family protein</fullName>
        <ecNumber evidence="7">2.7.1.-</ecNumber>
    </submittedName>
</protein>
<accession>A0ABV9GKN2</accession>
<dbReference type="InterPro" id="IPR029056">
    <property type="entry name" value="Ribokinase-like"/>
</dbReference>
<keyword evidence="8" id="KW-1185">Reference proteome</keyword>
<dbReference type="EMBL" id="JBHSFW010000001">
    <property type="protein sequence ID" value="MFC4617703.1"/>
    <property type="molecule type" value="Genomic_DNA"/>
</dbReference>
<dbReference type="Gene3D" id="3.40.1190.20">
    <property type="match status" value="1"/>
</dbReference>
<organism evidence="7 8">
    <name type="scientific">Camelliibacillus cellulosilyticus</name>
    <dbReference type="NCBI Taxonomy" id="2174486"/>
    <lineage>
        <taxon>Bacteria</taxon>
        <taxon>Bacillati</taxon>
        <taxon>Bacillota</taxon>
        <taxon>Bacilli</taxon>
        <taxon>Bacillales</taxon>
        <taxon>Sporolactobacillaceae</taxon>
        <taxon>Camelliibacillus</taxon>
    </lineage>
</organism>
<evidence type="ECO:0000256" key="4">
    <source>
        <dbReference type="ARBA" id="ARBA00022777"/>
    </source>
</evidence>
<dbReference type="PANTHER" id="PTHR43085:SF1">
    <property type="entry name" value="PSEUDOURIDINE KINASE-RELATED"/>
    <property type="match status" value="1"/>
</dbReference>
<evidence type="ECO:0000313" key="7">
    <source>
        <dbReference type="EMBL" id="MFC4617703.1"/>
    </source>
</evidence>
<dbReference type="SUPFAM" id="SSF53613">
    <property type="entry name" value="Ribokinase-like"/>
    <property type="match status" value="1"/>
</dbReference>
<dbReference type="PANTHER" id="PTHR43085">
    <property type="entry name" value="HEXOKINASE FAMILY MEMBER"/>
    <property type="match status" value="1"/>
</dbReference>
<dbReference type="Proteomes" id="UP001596022">
    <property type="component" value="Unassembled WGS sequence"/>
</dbReference>
<dbReference type="EC" id="2.7.1.-" evidence="7"/>
<reference evidence="8" key="1">
    <citation type="journal article" date="2019" name="Int. J. Syst. Evol. Microbiol.">
        <title>The Global Catalogue of Microorganisms (GCM) 10K type strain sequencing project: providing services to taxonomists for standard genome sequencing and annotation.</title>
        <authorList>
            <consortium name="The Broad Institute Genomics Platform"/>
            <consortium name="The Broad Institute Genome Sequencing Center for Infectious Disease"/>
            <person name="Wu L."/>
            <person name="Ma J."/>
        </authorList>
    </citation>
    <scope>NUCLEOTIDE SEQUENCE [LARGE SCALE GENOMIC DNA]</scope>
    <source>
        <strain evidence="8">CGMCC 1.16306</strain>
    </source>
</reference>
<dbReference type="GO" id="GO:0016301">
    <property type="term" value="F:kinase activity"/>
    <property type="evidence" value="ECO:0007669"/>
    <property type="project" value="UniProtKB-KW"/>
</dbReference>
<proteinExistence type="inferred from homology"/>
<sequence length="325" mass="35990">MVHQNKIVTVGEAFLQFTPVEATDSLKDAECFRREPGGSPINVAACAALLDAETRFIGKLGQDPFGDYLMELLKSTGIDTSIVSRTKQAKTGVYFTDAHSPDYDQTVSADFQLRPDDITEQALDRGDILYISSKPLIQTPSRGAIEKALTIGGEKGCLIAFAPQLVQEGWPNAMFARETILHSMPYAHLLILGEQELAFLSEKEDEYQAIHSLYGGKNKLLIILRGHKGLTYVTDREKGIIRFQPETIIDPKGMNDAFIGYLLADLLLNGVTVENLSAYFSDPFIFEPILEQALFCRAASGKRRGSFKSMVTREQLKRESVGKGF</sequence>
<keyword evidence="5" id="KW-0067">ATP-binding</keyword>
<dbReference type="Pfam" id="PF00294">
    <property type="entry name" value="PfkB"/>
    <property type="match status" value="1"/>
</dbReference>
<evidence type="ECO:0000256" key="3">
    <source>
        <dbReference type="ARBA" id="ARBA00022741"/>
    </source>
</evidence>
<keyword evidence="3" id="KW-0547">Nucleotide-binding</keyword>
<evidence type="ECO:0000256" key="5">
    <source>
        <dbReference type="ARBA" id="ARBA00022840"/>
    </source>
</evidence>
<evidence type="ECO:0000256" key="2">
    <source>
        <dbReference type="ARBA" id="ARBA00022679"/>
    </source>
</evidence>
<dbReference type="InterPro" id="IPR011611">
    <property type="entry name" value="PfkB_dom"/>
</dbReference>
<evidence type="ECO:0000259" key="6">
    <source>
        <dbReference type="Pfam" id="PF00294"/>
    </source>
</evidence>
<name>A0ABV9GKN2_9BACL</name>
<dbReference type="RefSeq" id="WP_376844734.1">
    <property type="nucleotide sequence ID" value="NZ_JBHSFW010000001.1"/>
</dbReference>
<comment type="similarity">
    <text evidence="1">Belongs to the carbohydrate kinase PfkB family.</text>
</comment>
<dbReference type="InterPro" id="IPR050306">
    <property type="entry name" value="PfkB_Carbo_kinase"/>
</dbReference>
<gene>
    <name evidence="7" type="ORF">ACFO4N_03045</name>
</gene>
<keyword evidence="2 7" id="KW-0808">Transferase</keyword>